<comment type="caution">
    <text evidence="1">The sequence shown here is derived from an EMBL/GenBank/DDBJ whole genome shotgun (WGS) entry which is preliminary data.</text>
</comment>
<evidence type="ECO:0000313" key="1">
    <source>
        <dbReference type="EMBL" id="KAI9914555.1"/>
    </source>
</evidence>
<reference evidence="1 2" key="1">
    <citation type="journal article" date="2022" name="bioRxiv">
        <title>The genome of the oomycete Peronosclerospora sorghi, a cosmopolitan pathogen of maize and sorghum, is inflated with dispersed pseudogenes.</title>
        <authorList>
            <person name="Fletcher K."/>
            <person name="Martin F."/>
            <person name="Isakeit T."/>
            <person name="Cavanaugh K."/>
            <person name="Magill C."/>
            <person name="Michelmore R."/>
        </authorList>
    </citation>
    <scope>NUCLEOTIDE SEQUENCE [LARGE SCALE GENOMIC DNA]</scope>
    <source>
        <strain evidence="1">P6</strain>
    </source>
</reference>
<name>A0ACC0W8U4_9STRA</name>
<protein>
    <submittedName>
        <fullName evidence="1">Uncharacterized protein</fullName>
    </submittedName>
</protein>
<dbReference type="Proteomes" id="UP001163321">
    <property type="component" value="Chromosome 3"/>
</dbReference>
<dbReference type="EMBL" id="CM047582">
    <property type="protein sequence ID" value="KAI9914555.1"/>
    <property type="molecule type" value="Genomic_DNA"/>
</dbReference>
<keyword evidence="2" id="KW-1185">Reference proteome</keyword>
<gene>
    <name evidence="1" type="ORF">PsorP6_007454</name>
</gene>
<proteinExistence type="predicted"/>
<sequence>MIDYEWYHGLDYLPIYLLITFASSSEITALGGLREEHGIVIAFTLLGRHSLSRSFYETKQPVGRRKAIIVHYVTTTSPKICGWNAISMC</sequence>
<accession>A0ACC0W8U4</accession>
<organism evidence="1 2">
    <name type="scientific">Peronosclerospora sorghi</name>
    <dbReference type="NCBI Taxonomy" id="230839"/>
    <lineage>
        <taxon>Eukaryota</taxon>
        <taxon>Sar</taxon>
        <taxon>Stramenopiles</taxon>
        <taxon>Oomycota</taxon>
        <taxon>Peronosporomycetes</taxon>
        <taxon>Peronosporales</taxon>
        <taxon>Peronosporaceae</taxon>
        <taxon>Peronosclerospora</taxon>
    </lineage>
</organism>
<evidence type="ECO:0000313" key="2">
    <source>
        <dbReference type="Proteomes" id="UP001163321"/>
    </source>
</evidence>